<keyword evidence="10" id="KW-1133">Transmembrane helix</keyword>
<dbReference type="OrthoDB" id="1909384at2759"/>
<dbReference type="EMBL" id="LFYR01000779">
    <property type="protein sequence ID" value="KMZ69318.1"/>
    <property type="molecule type" value="Genomic_DNA"/>
</dbReference>
<evidence type="ECO:0000313" key="15">
    <source>
        <dbReference type="EMBL" id="KMZ69318.1"/>
    </source>
</evidence>
<evidence type="ECO:0000256" key="7">
    <source>
        <dbReference type="ARBA" id="ARBA00022741"/>
    </source>
</evidence>
<evidence type="ECO:0000259" key="14">
    <source>
        <dbReference type="PROSITE" id="PS50011"/>
    </source>
</evidence>
<evidence type="ECO:0000313" key="16">
    <source>
        <dbReference type="Proteomes" id="UP000036987"/>
    </source>
</evidence>
<dbReference type="InterPro" id="IPR051824">
    <property type="entry name" value="LRR_Rcpt-Like_S/T_Kinase"/>
</dbReference>
<dbReference type="GO" id="GO:0005524">
    <property type="term" value="F:ATP binding"/>
    <property type="evidence" value="ECO:0007669"/>
    <property type="project" value="UniProtKB-UniRule"/>
</dbReference>
<evidence type="ECO:0000256" key="12">
    <source>
        <dbReference type="ARBA" id="ARBA00023180"/>
    </source>
</evidence>
<keyword evidence="8" id="KW-0418">Kinase</keyword>
<keyword evidence="9 13" id="KW-0067">ATP-binding</keyword>
<keyword evidence="7 13" id="KW-0547">Nucleotide-binding</keyword>
<evidence type="ECO:0000256" key="5">
    <source>
        <dbReference type="ARBA" id="ARBA00022692"/>
    </source>
</evidence>
<dbReference type="PANTHER" id="PTHR48006:SF100">
    <property type="entry name" value="LRR RECEPTOR-LIKE SERINE_THREONINE-KINASE-RELATED"/>
    <property type="match status" value="1"/>
</dbReference>
<evidence type="ECO:0000256" key="8">
    <source>
        <dbReference type="ARBA" id="ARBA00022777"/>
    </source>
</evidence>
<dbReference type="GO" id="GO:0004674">
    <property type="term" value="F:protein serine/threonine kinase activity"/>
    <property type="evidence" value="ECO:0007669"/>
    <property type="project" value="UniProtKB-EC"/>
</dbReference>
<keyword evidence="12" id="KW-0325">Glycoprotein</keyword>
<dbReference type="GO" id="GO:0005886">
    <property type="term" value="C:plasma membrane"/>
    <property type="evidence" value="ECO:0007669"/>
    <property type="project" value="UniProtKB-SubCell"/>
</dbReference>
<name>A0A0K9PJT8_ZOSMR</name>
<dbReference type="Proteomes" id="UP000036987">
    <property type="component" value="Unassembled WGS sequence"/>
</dbReference>
<dbReference type="InterPro" id="IPR032675">
    <property type="entry name" value="LRR_dom_sf"/>
</dbReference>
<dbReference type="Gene3D" id="3.30.200.20">
    <property type="entry name" value="Phosphorylase Kinase, domain 1"/>
    <property type="match status" value="2"/>
</dbReference>
<dbReference type="InterPro" id="IPR017441">
    <property type="entry name" value="Protein_kinase_ATP_BS"/>
</dbReference>
<evidence type="ECO:0000256" key="2">
    <source>
        <dbReference type="ARBA" id="ARBA00012513"/>
    </source>
</evidence>
<comment type="caution">
    <text evidence="15">The sequence shown here is derived from an EMBL/GenBank/DDBJ whole genome shotgun (WGS) entry which is preliminary data.</text>
</comment>
<dbReference type="SUPFAM" id="SSF56112">
    <property type="entry name" value="Protein kinase-like (PK-like)"/>
    <property type="match status" value="1"/>
</dbReference>
<dbReference type="AlphaFoldDB" id="A0A0K9PJT8"/>
<sequence>MNFRDLSFNNLFGNLLPFIFNIPTLQSMSLSNNKFLGYLPDKKSDNLTMIDLSNNELEGRIPEWNKEVSLLLVDNQISLEECQKYCTIFLSKVINIFKEGLTFLFDSFFHRIQPRGLECLQKTTKCFVGKDLFTSFAINCGGEKIRSSDGKTIFEADNIDNNASYYVADNNQWAVTFGLLQLIYFTKDITNNLDPKLYRSSRKSSTTLKYYGLGLEIGNYTIDLMFSNVDNGDDDTYAFDIYIQGILRDRNFEILKEKGALNKSYVVPVTENTKNMEISFIPNQAIGSKVLISAIKVYADFEDGIDQKKGSTKKSSMKKSTVTGNIQYLEGAPIHAAANKEFTYLELVTMTSNFNRIIGKGGFGNVYHGIDQRNGSQVAVKVQILTRIHHKNFVSLVGYCIDSGHLALVYEYVERGCLKNLISGLNYLHRECQPAIVHRDVKTTNILLTRDYEVKIADFGSSKVFENGANDAMSTIVMGTFGYIDPEYYRIQKLNEKSDVYSFGIVLIELITGQPAVINQEGERIPIATLVKPKLERGEIDEILDPKLNGEYNTNSAKKALEIAFTCIHPTSSERPLMFDVVKQLKECLEFEIPQGSTSTKSIDYNNLDITAPFAR</sequence>
<evidence type="ECO:0000256" key="4">
    <source>
        <dbReference type="ARBA" id="ARBA00022679"/>
    </source>
</evidence>
<dbReference type="InterPro" id="IPR008271">
    <property type="entry name" value="Ser/Thr_kinase_AS"/>
</dbReference>
<comment type="subcellular location">
    <subcellularLocation>
        <location evidence="1">Cell membrane</location>
        <topology evidence="1">Single-pass membrane protein</topology>
    </subcellularLocation>
</comment>
<proteinExistence type="predicted"/>
<keyword evidence="4" id="KW-0808">Transferase</keyword>
<dbReference type="PROSITE" id="PS00108">
    <property type="entry name" value="PROTEIN_KINASE_ST"/>
    <property type="match status" value="1"/>
</dbReference>
<dbReference type="Gene3D" id="3.80.10.10">
    <property type="entry name" value="Ribonuclease Inhibitor"/>
    <property type="match status" value="1"/>
</dbReference>
<keyword evidence="5" id="KW-0812">Transmembrane</keyword>
<dbReference type="STRING" id="29655.A0A0K9PJT8"/>
<evidence type="ECO:0000256" key="6">
    <source>
        <dbReference type="ARBA" id="ARBA00022729"/>
    </source>
</evidence>
<dbReference type="SUPFAM" id="SSF52058">
    <property type="entry name" value="L domain-like"/>
    <property type="match status" value="1"/>
</dbReference>
<keyword evidence="6" id="KW-0732">Signal</keyword>
<feature type="domain" description="Protein kinase" evidence="14">
    <location>
        <begin position="352"/>
        <end position="589"/>
    </location>
</feature>
<feature type="binding site" evidence="13">
    <location>
        <position position="381"/>
    </location>
    <ligand>
        <name>ATP</name>
        <dbReference type="ChEBI" id="CHEBI:30616"/>
    </ligand>
</feature>
<evidence type="ECO:0000256" key="3">
    <source>
        <dbReference type="ARBA" id="ARBA00022553"/>
    </source>
</evidence>
<dbReference type="Gene3D" id="1.10.510.10">
    <property type="entry name" value="Transferase(Phosphotransferase) domain 1"/>
    <property type="match status" value="1"/>
</dbReference>
<dbReference type="InterPro" id="IPR011009">
    <property type="entry name" value="Kinase-like_dom_sf"/>
</dbReference>
<dbReference type="Pfam" id="PF11721">
    <property type="entry name" value="Malectin"/>
    <property type="match status" value="1"/>
</dbReference>
<keyword evidence="3" id="KW-0597">Phosphoprotein</keyword>
<dbReference type="PROSITE" id="PS50011">
    <property type="entry name" value="PROTEIN_KINASE_DOM"/>
    <property type="match status" value="1"/>
</dbReference>
<dbReference type="GO" id="GO:0004672">
    <property type="term" value="F:protein kinase activity"/>
    <property type="evidence" value="ECO:0000318"/>
    <property type="project" value="GO_Central"/>
</dbReference>
<gene>
    <name evidence="15" type="ORF">ZOSMA_217G00130</name>
</gene>
<dbReference type="SMART" id="SM00220">
    <property type="entry name" value="S_TKc"/>
    <property type="match status" value="1"/>
</dbReference>
<evidence type="ECO:0000256" key="10">
    <source>
        <dbReference type="ARBA" id="ARBA00022989"/>
    </source>
</evidence>
<evidence type="ECO:0000256" key="9">
    <source>
        <dbReference type="ARBA" id="ARBA00022840"/>
    </source>
</evidence>
<evidence type="ECO:0000256" key="1">
    <source>
        <dbReference type="ARBA" id="ARBA00004162"/>
    </source>
</evidence>
<accession>A0A0K9PJT8</accession>
<dbReference type="PROSITE" id="PS00107">
    <property type="entry name" value="PROTEIN_KINASE_ATP"/>
    <property type="match status" value="1"/>
</dbReference>
<protein>
    <recommendedName>
        <fullName evidence="2">non-specific serine/threonine protein kinase</fullName>
        <ecNumber evidence="2">2.7.11.1</ecNumber>
    </recommendedName>
</protein>
<reference evidence="16" key="1">
    <citation type="journal article" date="2016" name="Nature">
        <title>The genome of the seagrass Zostera marina reveals angiosperm adaptation to the sea.</title>
        <authorList>
            <person name="Olsen J.L."/>
            <person name="Rouze P."/>
            <person name="Verhelst B."/>
            <person name="Lin Y.-C."/>
            <person name="Bayer T."/>
            <person name="Collen J."/>
            <person name="Dattolo E."/>
            <person name="De Paoli E."/>
            <person name="Dittami S."/>
            <person name="Maumus F."/>
            <person name="Michel G."/>
            <person name="Kersting A."/>
            <person name="Lauritano C."/>
            <person name="Lohaus R."/>
            <person name="Toepel M."/>
            <person name="Tonon T."/>
            <person name="Vanneste K."/>
            <person name="Amirebrahimi M."/>
            <person name="Brakel J."/>
            <person name="Bostroem C."/>
            <person name="Chovatia M."/>
            <person name="Grimwood J."/>
            <person name="Jenkins J.W."/>
            <person name="Jueterbock A."/>
            <person name="Mraz A."/>
            <person name="Stam W.T."/>
            <person name="Tice H."/>
            <person name="Bornberg-Bauer E."/>
            <person name="Green P.J."/>
            <person name="Pearson G.A."/>
            <person name="Procaccini G."/>
            <person name="Duarte C.M."/>
            <person name="Schmutz J."/>
            <person name="Reusch T.B.H."/>
            <person name="Van de Peer Y."/>
        </authorList>
    </citation>
    <scope>NUCLEOTIDE SEQUENCE [LARGE SCALE GENOMIC DNA]</scope>
    <source>
        <strain evidence="16">cv. Finnish</strain>
    </source>
</reference>
<dbReference type="InterPro" id="IPR021720">
    <property type="entry name" value="Malectin_dom"/>
</dbReference>
<dbReference type="InterPro" id="IPR000719">
    <property type="entry name" value="Prot_kinase_dom"/>
</dbReference>
<keyword evidence="16" id="KW-1185">Reference proteome</keyword>
<dbReference type="EC" id="2.7.11.1" evidence="2"/>
<dbReference type="PANTHER" id="PTHR48006">
    <property type="entry name" value="LEUCINE-RICH REPEAT-CONTAINING PROTEIN DDB_G0281931-RELATED"/>
    <property type="match status" value="1"/>
</dbReference>
<evidence type="ECO:0000256" key="13">
    <source>
        <dbReference type="PROSITE-ProRule" id="PRU10141"/>
    </source>
</evidence>
<keyword evidence="11" id="KW-0472">Membrane</keyword>
<dbReference type="Pfam" id="PF00069">
    <property type="entry name" value="Pkinase"/>
    <property type="match status" value="1"/>
</dbReference>
<evidence type="ECO:0000256" key="11">
    <source>
        <dbReference type="ARBA" id="ARBA00023136"/>
    </source>
</evidence>
<dbReference type="GO" id="GO:0045088">
    <property type="term" value="P:regulation of innate immune response"/>
    <property type="evidence" value="ECO:0000318"/>
    <property type="project" value="GO_Central"/>
</dbReference>
<dbReference type="Gene3D" id="2.60.120.430">
    <property type="entry name" value="Galactose-binding lectin"/>
    <property type="match status" value="1"/>
</dbReference>
<organism evidence="15 16">
    <name type="scientific">Zostera marina</name>
    <name type="common">Eelgrass</name>
    <dbReference type="NCBI Taxonomy" id="29655"/>
    <lineage>
        <taxon>Eukaryota</taxon>
        <taxon>Viridiplantae</taxon>
        <taxon>Streptophyta</taxon>
        <taxon>Embryophyta</taxon>
        <taxon>Tracheophyta</taxon>
        <taxon>Spermatophyta</taxon>
        <taxon>Magnoliopsida</taxon>
        <taxon>Liliopsida</taxon>
        <taxon>Zosteraceae</taxon>
        <taxon>Zostera</taxon>
    </lineage>
</organism>